<keyword evidence="4" id="KW-1185">Reference proteome</keyword>
<keyword evidence="1" id="KW-0507">mRNA processing</keyword>
<organism evidence="3 4">
    <name type="scientific">Bondarzewia mesenterica</name>
    <dbReference type="NCBI Taxonomy" id="1095465"/>
    <lineage>
        <taxon>Eukaryota</taxon>
        <taxon>Fungi</taxon>
        <taxon>Dikarya</taxon>
        <taxon>Basidiomycota</taxon>
        <taxon>Agaricomycotina</taxon>
        <taxon>Agaricomycetes</taxon>
        <taxon>Russulales</taxon>
        <taxon>Bondarzewiaceae</taxon>
        <taxon>Bondarzewia</taxon>
    </lineage>
</organism>
<dbReference type="GO" id="GO:0003676">
    <property type="term" value="F:nucleic acid binding"/>
    <property type="evidence" value="ECO:0007669"/>
    <property type="project" value="InterPro"/>
</dbReference>
<comment type="caution">
    <text evidence="3">The sequence shown here is derived from an EMBL/GenBank/DDBJ whole genome shotgun (WGS) entry which is preliminary data.</text>
</comment>
<dbReference type="EMBL" id="SGPL01001071">
    <property type="protein sequence ID" value="THH04980.1"/>
    <property type="molecule type" value="Genomic_DNA"/>
</dbReference>
<dbReference type="AlphaFoldDB" id="A0A4S4L5W3"/>
<dbReference type="InterPro" id="IPR036875">
    <property type="entry name" value="Znf_CCHC_sf"/>
</dbReference>
<reference evidence="3 4" key="1">
    <citation type="submission" date="2019-02" db="EMBL/GenBank/DDBJ databases">
        <title>Genome sequencing of the rare red list fungi Bondarzewia mesenterica.</title>
        <authorList>
            <person name="Buettner E."/>
            <person name="Kellner H."/>
        </authorList>
    </citation>
    <scope>NUCLEOTIDE SEQUENCE [LARGE SCALE GENOMIC DNA]</scope>
    <source>
        <strain evidence="3 4">DSM 108281</strain>
    </source>
</reference>
<dbReference type="Proteomes" id="UP000310158">
    <property type="component" value="Unassembled WGS sequence"/>
</dbReference>
<dbReference type="SUPFAM" id="SSF57756">
    <property type="entry name" value="Retrovirus zinc finger-like domains"/>
    <property type="match status" value="1"/>
</dbReference>
<evidence type="ECO:0008006" key="5">
    <source>
        <dbReference type="Google" id="ProtNLM"/>
    </source>
</evidence>
<gene>
    <name evidence="3" type="ORF">EW146_g10027</name>
</gene>
<feature type="region of interest" description="Disordered" evidence="2">
    <location>
        <begin position="94"/>
        <end position="115"/>
    </location>
</feature>
<evidence type="ECO:0000313" key="3">
    <source>
        <dbReference type="EMBL" id="THH04980.1"/>
    </source>
</evidence>
<dbReference type="Gene3D" id="4.10.60.10">
    <property type="entry name" value="Zinc finger, CCHC-type"/>
    <property type="match status" value="1"/>
</dbReference>
<name>A0A4S4L5W3_9AGAM</name>
<evidence type="ECO:0000313" key="4">
    <source>
        <dbReference type="Proteomes" id="UP000310158"/>
    </source>
</evidence>
<proteinExistence type="predicted"/>
<protein>
    <recommendedName>
        <fullName evidence="5">CCHC-type domain-containing protein</fullName>
    </recommendedName>
</protein>
<dbReference type="GO" id="GO:0006397">
    <property type="term" value="P:mRNA processing"/>
    <property type="evidence" value="ECO:0007669"/>
    <property type="project" value="UniProtKB-KW"/>
</dbReference>
<dbReference type="GO" id="GO:0008270">
    <property type="term" value="F:zinc ion binding"/>
    <property type="evidence" value="ECO:0007669"/>
    <property type="project" value="InterPro"/>
</dbReference>
<evidence type="ECO:0000256" key="1">
    <source>
        <dbReference type="ARBA" id="ARBA00022664"/>
    </source>
</evidence>
<sequence>MNANARIEPLVANSPLVGMVPPHLLEQARQADAAEAAQIRGGGHQRYAKPQITKVPDGRIQMVKRGAGKPRGRPVKRCYLCNSVNHFTRACPKRLLDKGKAPTDPSHGPRDHYDV</sequence>
<accession>A0A4S4L5W3</accession>
<evidence type="ECO:0000256" key="2">
    <source>
        <dbReference type="SAM" id="MobiDB-lite"/>
    </source>
</evidence>